<dbReference type="Pfam" id="PF00535">
    <property type="entry name" value="Glycos_transf_2"/>
    <property type="match status" value="1"/>
</dbReference>
<feature type="transmembrane region" description="Helical" evidence="1">
    <location>
        <begin position="274"/>
        <end position="291"/>
    </location>
</feature>
<reference evidence="3 4" key="1">
    <citation type="submission" date="2020-07" db="EMBL/GenBank/DDBJ databases">
        <authorList>
            <person name="Sun Q."/>
        </authorList>
    </citation>
    <scope>NUCLEOTIDE SEQUENCE [LARGE SCALE GENOMIC DNA]</scope>
    <source>
        <strain evidence="3 4">MAH-1</strain>
    </source>
</reference>
<proteinExistence type="predicted"/>
<sequence length="298" mass="34410">MTNATLTVFTPTFNRAYCLGQLYQSLLRQTSRDFVWMVIDDGSSDDTKELVQSWISEDKIRIEYIYQQNQGMHGGHNTAYQNITTELNTCIDSDDFMPDDAVEKIVAHWNKHKNDGANIAGMVALDAYQDGKVIGKKIPEHLKTCKLGELYQKHNVTGDKKLIYRTEVVKKFPLYPIFEGEKFVPLGILYLMIDQEYDLIPLNEVVCIVEYLPDGSSRNIFKQYRRHPQGFAYSRTITMKYGVTFKQKFRNAIHFVANNIQLKRISPLFKNPNVPLTLLAVPFGVIVYFYIKQKAKNQ</sequence>
<keyword evidence="1" id="KW-0812">Transmembrane</keyword>
<dbReference type="InterPro" id="IPR029044">
    <property type="entry name" value="Nucleotide-diphossugar_trans"/>
</dbReference>
<dbReference type="Gene3D" id="3.90.550.10">
    <property type="entry name" value="Spore Coat Polysaccharide Biosynthesis Protein SpsA, Chain A"/>
    <property type="match status" value="1"/>
</dbReference>
<name>A0A7Y8Y1I4_9FLAO</name>
<evidence type="ECO:0000313" key="4">
    <source>
        <dbReference type="Proteomes" id="UP000535020"/>
    </source>
</evidence>
<dbReference type="AlphaFoldDB" id="A0A7Y8Y1I4"/>
<accession>A0A7Y8Y1I4</accession>
<dbReference type="InterPro" id="IPR001173">
    <property type="entry name" value="Glyco_trans_2-like"/>
</dbReference>
<dbReference type="PANTHER" id="PTHR22916:SF3">
    <property type="entry name" value="UDP-GLCNAC:BETAGAL BETA-1,3-N-ACETYLGLUCOSAMINYLTRANSFERASE-LIKE PROTEIN 1"/>
    <property type="match status" value="1"/>
</dbReference>
<evidence type="ECO:0000259" key="2">
    <source>
        <dbReference type="Pfam" id="PF00535"/>
    </source>
</evidence>
<evidence type="ECO:0000256" key="1">
    <source>
        <dbReference type="SAM" id="Phobius"/>
    </source>
</evidence>
<keyword evidence="3" id="KW-0808">Transferase</keyword>
<comment type="caution">
    <text evidence="3">The sequence shown here is derived from an EMBL/GenBank/DDBJ whole genome shotgun (WGS) entry which is preliminary data.</text>
</comment>
<organism evidence="3 4">
    <name type="scientific">Flavobacterium agri</name>
    <dbReference type="NCBI Taxonomy" id="2743471"/>
    <lineage>
        <taxon>Bacteria</taxon>
        <taxon>Pseudomonadati</taxon>
        <taxon>Bacteroidota</taxon>
        <taxon>Flavobacteriia</taxon>
        <taxon>Flavobacteriales</taxon>
        <taxon>Flavobacteriaceae</taxon>
        <taxon>Flavobacterium</taxon>
    </lineage>
</organism>
<dbReference type="CDD" id="cd00761">
    <property type="entry name" value="Glyco_tranf_GTA_type"/>
    <property type="match status" value="1"/>
</dbReference>
<dbReference type="Proteomes" id="UP000535020">
    <property type="component" value="Unassembled WGS sequence"/>
</dbReference>
<evidence type="ECO:0000313" key="3">
    <source>
        <dbReference type="EMBL" id="NYA70899.1"/>
    </source>
</evidence>
<dbReference type="EMBL" id="JACBJI010000003">
    <property type="protein sequence ID" value="NYA70899.1"/>
    <property type="molecule type" value="Genomic_DNA"/>
</dbReference>
<keyword evidence="4" id="KW-1185">Reference proteome</keyword>
<keyword evidence="1" id="KW-0472">Membrane</keyword>
<dbReference type="PANTHER" id="PTHR22916">
    <property type="entry name" value="GLYCOSYLTRANSFERASE"/>
    <property type="match status" value="1"/>
</dbReference>
<keyword evidence="1" id="KW-1133">Transmembrane helix</keyword>
<feature type="domain" description="Glycosyltransferase 2-like" evidence="2">
    <location>
        <begin position="7"/>
        <end position="117"/>
    </location>
</feature>
<dbReference type="SUPFAM" id="SSF53448">
    <property type="entry name" value="Nucleotide-diphospho-sugar transferases"/>
    <property type="match status" value="1"/>
</dbReference>
<protein>
    <submittedName>
        <fullName evidence="3">Glycosyltransferase family 2 protein</fullName>
    </submittedName>
</protein>
<dbReference type="GO" id="GO:0016758">
    <property type="term" value="F:hexosyltransferase activity"/>
    <property type="evidence" value="ECO:0007669"/>
    <property type="project" value="UniProtKB-ARBA"/>
</dbReference>
<gene>
    <name evidence="3" type="ORF">HZF10_08215</name>
</gene>